<dbReference type="STRING" id="1122155.SAMN02745158_00182"/>
<dbReference type="Gene3D" id="3.20.20.480">
    <property type="entry name" value="Trimethylamine methyltransferase-like"/>
    <property type="match status" value="1"/>
</dbReference>
<organism evidence="4 5">
    <name type="scientific">Lactonifactor longoviformis DSM 17459</name>
    <dbReference type="NCBI Taxonomy" id="1122155"/>
    <lineage>
        <taxon>Bacteria</taxon>
        <taxon>Bacillati</taxon>
        <taxon>Bacillota</taxon>
        <taxon>Clostridia</taxon>
        <taxon>Eubacteriales</taxon>
        <taxon>Clostridiaceae</taxon>
        <taxon>Lactonifactor</taxon>
    </lineage>
</organism>
<evidence type="ECO:0000313" key="5">
    <source>
        <dbReference type="Proteomes" id="UP000184245"/>
    </source>
</evidence>
<accession>A0A1M4SNE4</accession>
<name>A0A1M4SNE4_9CLOT</name>
<dbReference type="InterPro" id="IPR038601">
    <property type="entry name" value="MttB-like_sf"/>
</dbReference>
<gene>
    <name evidence="4" type="ORF">SAMN02745158_00182</name>
</gene>
<dbReference type="InterPro" id="IPR010426">
    <property type="entry name" value="MTTB_MeTrfase"/>
</dbReference>
<keyword evidence="2 4" id="KW-0489">Methyltransferase</keyword>
<comment type="similarity">
    <text evidence="1">Belongs to the trimethylamine methyltransferase family.</text>
</comment>
<evidence type="ECO:0000256" key="1">
    <source>
        <dbReference type="ARBA" id="ARBA00007137"/>
    </source>
</evidence>
<reference evidence="4 5" key="1">
    <citation type="submission" date="2016-11" db="EMBL/GenBank/DDBJ databases">
        <authorList>
            <person name="Jaros S."/>
            <person name="Januszkiewicz K."/>
            <person name="Wedrychowicz H."/>
        </authorList>
    </citation>
    <scope>NUCLEOTIDE SEQUENCE [LARGE SCALE GENOMIC DNA]</scope>
    <source>
        <strain evidence="4 5">DSM 17459</strain>
    </source>
</reference>
<evidence type="ECO:0000313" key="4">
    <source>
        <dbReference type="EMBL" id="SHE33721.1"/>
    </source>
</evidence>
<dbReference type="GO" id="GO:0015948">
    <property type="term" value="P:methanogenesis"/>
    <property type="evidence" value="ECO:0007669"/>
    <property type="project" value="InterPro"/>
</dbReference>
<evidence type="ECO:0000256" key="3">
    <source>
        <dbReference type="ARBA" id="ARBA00022679"/>
    </source>
</evidence>
<proteinExistence type="inferred from homology"/>
<sequence length="476" mass="52157">MNYVPQLKYASQEQIEQLHGYGVEILKRFGMRVEDPEIRKMLCENGCTEKGDRVYFCDDLIEKTIKNQKKQVVMTSTTGSKLEMEIGKTFSHSTGGAPWIADLKSGKRRNGQLTDLIDTIRVMNQCPELDLPCALVYPSEVPSAISQLKQTATMFEYSKKPIYGPGISLASNAKYIVELFKLYGGSDLEKNPIGMVGISPESPLFLPKEITNTMAHIIKAGIPTSVLAAPMGGLTSPLTIAGTVAQSHAEILAFAAVAYLMNPNCVLFYGSRTFFANMKNGQSILGLPETGISSALAVQLATYCGFMTDVYGLSCTSCSMDEQAGYEKMINAFLPAIAGATLVTGFGSTASVMCCSLSQLVLDNEILAMIRKAKRGFEFDEDILGFEALDYVVNDHETFLEQEHTIEYLQKNEIFVPSIGFDSVWADWIKCGETPLNERAADRALDLIEKDELVPQDAAITAEVEKILAAAEKELL</sequence>
<dbReference type="OrthoDB" id="5418352at2"/>
<dbReference type="GO" id="GO:0008168">
    <property type="term" value="F:methyltransferase activity"/>
    <property type="evidence" value="ECO:0007669"/>
    <property type="project" value="UniProtKB-KW"/>
</dbReference>
<dbReference type="Proteomes" id="UP000184245">
    <property type="component" value="Unassembled WGS sequence"/>
</dbReference>
<dbReference type="AlphaFoldDB" id="A0A1M4SNE4"/>
<protein>
    <submittedName>
        <fullName evidence="4">Trimethylamine---corrinoid protein Co-methyltransferase</fullName>
    </submittedName>
</protein>
<dbReference type="GO" id="GO:0032259">
    <property type="term" value="P:methylation"/>
    <property type="evidence" value="ECO:0007669"/>
    <property type="project" value="UniProtKB-KW"/>
</dbReference>
<keyword evidence="3 4" id="KW-0808">Transferase</keyword>
<dbReference type="Pfam" id="PF06253">
    <property type="entry name" value="MTTB"/>
    <property type="match status" value="1"/>
</dbReference>
<dbReference type="RefSeq" id="WP_072848305.1">
    <property type="nucleotide sequence ID" value="NZ_FQVI01000001.1"/>
</dbReference>
<evidence type="ECO:0000256" key="2">
    <source>
        <dbReference type="ARBA" id="ARBA00022603"/>
    </source>
</evidence>
<keyword evidence="5" id="KW-1185">Reference proteome</keyword>
<dbReference type="EMBL" id="FQVI01000001">
    <property type="protein sequence ID" value="SHE33721.1"/>
    <property type="molecule type" value="Genomic_DNA"/>
</dbReference>